<proteinExistence type="predicted"/>
<evidence type="ECO:0000313" key="2">
    <source>
        <dbReference type="EMBL" id="PVI03394.1"/>
    </source>
</evidence>
<feature type="compositionally biased region" description="Basic residues" evidence="1">
    <location>
        <begin position="126"/>
        <end position="135"/>
    </location>
</feature>
<name>A0A2V1E169_9PLEO</name>
<reference evidence="2 3" key="1">
    <citation type="journal article" date="2018" name="Sci. Rep.">
        <title>Comparative genomics provides insights into the lifestyle and reveals functional heterogeneity of dark septate endophytic fungi.</title>
        <authorList>
            <person name="Knapp D.G."/>
            <person name="Nemeth J.B."/>
            <person name="Barry K."/>
            <person name="Hainaut M."/>
            <person name="Henrissat B."/>
            <person name="Johnson J."/>
            <person name="Kuo A."/>
            <person name="Lim J.H.P."/>
            <person name="Lipzen A."/>
            <person name="Nolan M."/>
            <person name="Ohm R.A."/>
            <person name="Tamas L."/>
            <person name="Grigoriev I.V."/>
            <person name="Spatafora J.W."/>
            <person name="Nagy L.G."/>
            <person name="Kovacs G.M."/>
        </authorList>
    </citation>
    <scope>NUCLEOTIDE SEQUENCE [LARGE SCALE GENOMIC DNA]</scope>
    <source>
        <strain evidence="2 3">DSE2036</strain>
    </source>
</reference>
<dbReference type="AlphaFoldDB" id="A0A2V1E169"/>
<feature type="compositionally biased region" description="Basic and acidic residues" evidence="1">
    <location>
        <begin position="94"/>
        <end position="103"/>
    </location>
</feature>
<dbReference type="Proteomes" id="UP000244855">
    <property type="component" value="Unassembled WGS sequence"/>
</dbReference>
<gene>
    <name evidence="2" type="ORF">DM02DRAFT_258213</name>
</gene>
<accession>A0A2V1E169</accession>
<keyword evidence="3" id="KW-1185">Reference proteome</keyword>
<protein>
    <submittedName>
        <fullName evidence="2">Uncharacterized protein</fullName>
    </submittedName>
</protein>
<organism evidence="2 3">
    <name type="scientific">Periconia macrospinosa</name>
    <dbReference type="NCBI Taxonomy" id="97972"/>
    <lineage>
        <taxon>Eukaryota</taxon>
        <taxon>Fungi</taxon>
        <taxon>Dikarya</taxon>
        <taxon>Ascomycota</taxon>
        <taxon>Pezizomycotina</taxon>
        <taxon>Dothideomycetes</taxon>
        <taxon>Pleosporomycetidae</taxon>
        <taxon>Pleosporales</taxon>
        <taxon>Massarineae</taxon>
        <taxon>Periconiaceae</taxon>
        <taxon>Periconia</taxon>
    </lineage>
</organism>
<dbReference type="EMBL" id="KZ805332">
    <property type="protein sequence ID" value="PVI03394.1"/>
    <property type="molecule type" value="Genomic_DNA"/>
</dbReference>
<feature type="region of interest" description="Disordered" evidence="1">
    <location>
        <begin position="86"/>
        <end position="149"/>
    </location>
</feature>
<sequence>MKCYHPRWGSASEWVSECAARARAAIVAGELIEMGQYHPCSSKDLFLYSVSPVCIQIWAVTSPLRSRTYRGRVRAGSICKKARARLQPFGKRREKQEKKEKSRNQKIFDMQRFATTPATTGFKGERKQKKKRKGNRDRTKGMGMRKPIV</sequence>
<evidence type="ECO:0000313" key="3">
    <source>
        <dbReference type="Proteomes" id="UP000244855"/>
    </source>
</evidence>
<evidence type="ECO:0000256" key="1">
    <source>
        <dbReference type="SAM" id="MobiDB-lite"/>
    </source>
</evidence>